<feature type="region of interest" description="Disordered" evidence="1">
    <location>
        <begin position="224"/>
        <end position="326"/>
    </location>
</feature>
<organism evidence="2 3">
    <name type="scientific">Colletotrichum plurivorum</name>
    <dbReference type="NCBI Taxonomy" id="2175906"/>
    <lineage>
        <taxon>Eukaryota</taxon>
        <taxon>Fungi</taxon>
        <taxon>Dikarya</taxon>
        <taxon>Ascomycota</taxon>
        <taxon>Pezizomycotina</taxon>
        <taxon>Sordariomycetes</taxon>
        <taxon>Hypocreomycetidae</taxon>
        <taxon>Glomerellales</taxon>
        <taxon>Glomerellaceae</taxon>
        <taxon>Colletotrichum</taxon>
        <taxon>Colletotrichum orchidearum species complex</taxon>
    </lineage>
</organism>
<evidence type="ECO:0000256" key="1">
    <source>
        <dbReference type="SAM" id="MobiDB-lite"/>
    </source>
</evidence>
<feature type="compositionally biased region" description="Polar residues" evidence="1">
    <location>
        <begin position="275"/>
        <end position="289"/>
    </location>
</feature>
<protein>
    <submittedName>
        <fullName evidence="2">Uncharacterized protein</fullName>
    </submittedName>
</protein>
<reference evidence="2" key="1">
    <citation type="journal article" date="2020" name="Phytopathology">
        <title>Genome Sequence Resources of Colletotrichum truncatum, C. plurivorum, C. musicola, and C. sojae: Four Species Pathogenic to Soybean (Glycine max).</title>
        <authorList>
            <person name="Rogerio F."/>
            <person name="Boufleur T.R."/>
            <person name="Ciampi-Guillardi M."/>
            <person name="Sukno S.A."/>
            <person name="Thon M.R."/>
            <person name="Massola Junior N.S."/>
            <person name="Baroncelli R."/>
        </authorList>
    </citation>
    <scope>NUCLEOTIDE SEQUENCE</scope>
    <source>
        <strain evidence="2">LFN00145</strain>
    </source>
</reference>
<keyword evidence="3" id="KW-1185">Reference proteome</keyword>
<proteinExistence type="predicted"/>
<feature type="region of interest" description="Disordered" evidence="1">
    <location>
        <begin position="125"/>
        <end position="148"/>
    </location>
</feature>
<sequence>MEGQTPKAGKFPVTWTLLDTRIPVQNDAQHPAPSSAYPKEWSLSTIPESAESSQATVRGDFPIALSDLDKSTPAATTPSTFETNWALPRNAGSERDAPYSEFGNASWSPGVDTAAAIPRHPLDRVLHGQHPDTSPSGVPGNFKPQGYSNFQVSPSIRAGPTSSESANVAANGIIRRVVGQYHHASPASAISGATTASSASNMGEMIAGQVRFGPQFATTSPLSPWGNASSSYQAPRPAGFTSHQITPQSAAETDSTSAELYHPPRPAGFGPENISPATSGSMSVQNQLAASRLQHDPHAHPDSLPAIPERRGSGRTFAPITIPDQASTLPDKVNSWLYADRDQLYKPPAAPLTSTAPWHPQFQ</sequence>
<evidence type="ECO:0000313" key="3">
    <source>
        <dbReference type="Proteomes" id="UP000654918"/>
    </source>
</evidence>
<dbReference type="EMBL" id="WIGO01000312">
    <property type="protein sequence ID" value="KAF6817730.1"/>
    <property type="molecule type" value="Genomic_DNA"/>
</dbReference>
<evidence type="ECO:0000313" key="2">
    <source>
        <dbReference type="EMBL" id="KAF6817730.1"/>
    </source>
</evidence>
<gene>
    <name evidence="2" type="ORF">CPLU01_13505</name>
</gene>
<accession>A0A8H6N355</accession>
<feature type="region of interest" description="Disordered" evidence="1">
    <location>
        <begin position="68"/>
        <end position="97"/>
    </location>
</feature>
<dbReference type="AlphaFoldDB" id="A0A8H6N355"/>
<feature type="compositionally biased region" description="Polar residues" evidence="1">
    <location>
        <begin position="241"/>
        <end position="258"/>
    </location>
</feature>
<comment type="caution">
    <text evidence="2">The sequence shown here is derived from an EMBL/GenBank/DDBJ whole genome shotgun (WGS) entry which is preliminary data.</text>
</comment>
<feature type="compositionally biased region" description="Polar residues" evidence="1">
    <location>
        <begin position="73"/>
        <end position="83"/>
    </location>
</feature>
<feature type="compositionally biased region" description="Polar residues" evidence="1">
    <location>
        <begin position="224"/>
        <end position="233"/>
    </location>
</feature>
<name>A0A8H6N355_9PEZI</name>
<dbReference type="Proteomes" id="UP000654918">
    <property type="component" value="Unassembled WGS sequence"/>
</dbReference>